<evidence type="ECO:0000256" key="5">
    <source>
        <dbReference type="ARBA" id="ARBA00022842"/>
    </source>
</evidence>
<dbReference type="SFLD" id="SFLDG01017">
    <property type="entry name" value="Polyprenyl_Transferase_Like"/>
    <property type="match status" value="1"/>
</dbReference>
<dbReference type="RefSeq" id="WP_178932212.1">
    <property type="nucleotide sequence ID" value="NZ_JACBAZ010000003.1"/>
</dbReference>
<evidence type="ECO:0000313" key="9">
    <source>
        <dbReference type="Proteomes" id="UP000557872"/>
    </source>
</evidence>
<keyword evidence="9" id="KW-1185">Reference proteome</keyword>
<proteinExistence type="inferred from homology"/>
<dbReference type="GO" id="GO:0016114">
    <property type="term" value="P:terpenoid biosynthetic process"/>
    <property type="evidence" value="ECO:0007669"/>
    <property type="project" value="UniProtKB-ARBA"/>
</dbReference>
<keyword evidence="5" id="KW-0460">Magnesium</keyword>
<keyword evidence="6" id="KW-0414">Isoprene biosynthesis</keyword>
<dbReference type="EMBL" id="JACBAZ010000003">
    <property type="protein sequence ID" value="NWK55665.1"/>
    <property type="molecule type" value="Genomic_DNA"/>
</dbReference>
<dbReference type="PROSITE" id="PS00444">
    <property type="entry name" value="POLYPRENYL_SYNTHASE_2"/>
    <property type="match status" value="1"/>
</dbReference>
<dbReference type="GO" id="GO:0046872">
    <property type="term" value="F:metal ion binding"/>
    <property type="evidence" value="ECO:0007669"/>
    <property type="project" value="UniProtKB-KW"/>
</dbReference>
<organism evidence="8 9">
    <name type="scientific">Oceaniferula marina</name>
    <dbReference type="NCBI Taxonomy" id="2748318"/>
    <lineage>
        <taxon>Bacteria</taxon>
        <taxon>Pseudomonadati</taxon>
        <taxon>Verrucomicrobiota</taxon>
        <taxon>Verrucomicrobiia</taxon>
        <taxon>Verrucomicrobiales</taxon>
        <taxon>Verrucomicrobiaceae</taxon>
        <taxon>Oceaniferula</taxon>
    </lineage>
</organism>
<reference evidence="8 9" key="1">
    <citation type="submission" date="2020-07" db="EMBL/GenBank/DDBJ databases">
        <title>Roseicoccus Jingziensis gen. nov., sp. nov., isolated from coastal seawater.</title>
        <authorList>
            <person name="Feng X."/>
        </authorList>
    </citation>
    <scope>NUCLEOTIDE SEQUENCE [LARGE SCALE GENOMIC DNA]</scope>
    <source>
        <strain evidence="8 9">N1E253</strain>
    </source>
</reference>
<evidence type="ECO:0000256" key="4">
    <source>
        <dbReference type="ARBA" id="ARBA00022723"/>
    </source>
</evidence>
<comment type="caution">
    <text evidence="8">The sequence shown here is derived from an EMBL/GenBank/DDBJ whole genome shotgun (WGS) entry which is preliminary data.</text>
</comment>
<dbReference type="GO" id="GO:0005737">
    <property type="term" value="C:cytoplasm"/>
    <property type="evidence" value="ECO:0007669"/>
    <property type="project" value="UniProtKB-ARBA"/>
</dbReference>
<dbReference type="PANTHER" id="PTHR43281:SF1">
    <property type="entry name" value="FARNESYL DIPHOSPHATE SYNTHASE"/>
    <property type="match status" value="1"/>
</dbReference>
<dbReference type="InterPro" id="IPR033749">
    <property type="entry name" value="Polyprenyl_synt_CS"/>
</dbReference>
<dbReference type="NCBIfam" id="NF045485">
    <property type="entry name" value="FPPsyn"/>
    <property type="match status" value="1"/>
</dbReference>
<dbReference type="SUPFAM" id="SSF48576">
    <property type="entry name" value="Terpenoid synthases"/>
    <property type="match status" value="1"/>
</dbReference>
<dbReference type="InterPro" id="IPR053378">
    <property type="entry name" value="Prenyl_diphosphate_synthase"/>
</dbReference>
<dbReference type="AlphaFoldDB" id="A0A851GKG4"/>
<evidence type="ECO:0000256" key="6">
    <source>
        <dbReference type="ARBA" id="ARBA00023229"/>
    </source>
</evidence>
<evidence type="ECO:0000313" key="8">
    <source>
        <dbReference type="EMBL" id="NWK55665.1"/>
    </source>
</evidence>
<protein>
    <submittedName>
        <fullName evidence="8">Polyprenyl synthetase family protein</fullName>
    </submittedName>
</protein>
<sequence length="296" mass="32300">MPATDLKPWLKSTQEQVDAALRSFLPRENAAPKTIHKAMRYSIFAGGKRLRPVLCLAAAEACGGDVSEALAPACAVEVMHTYSLVHDDLPCMDDDDLRRGRPTSHKVFGEGMAVLTGDALLTEAFAILARTPATKRYSVGDYVREFAETGGSRKLIGGQVLDLEGEGKQLNKAQLIRIHEAKTAALLTCSVRLGAMTANSTPRKLEALTEFGYNLGLAFQVIDDILDVTQTTEMLGKTAGKDEAVDKSTYPAILGLDKSRKEAARLTRKALKSLEVFGKKGSRLEQIARYLLEREY</sequence>
<dbReference type="InterPro" id="IPR008949">
    <property type="entry name" value="Isoprenoid_synthase_dom_sf"/>
</dbReference>
<accession>A0A851GKG4</accession>
<dbReference type="CDD" id="cd00685">
    <property type="entry name" value="Trans_IPPS_HT"/>
    <property type="match status" value="1"/>
</dbReference>
<dbReference type="Proteomes" id="UP000557872">
    <property type="component" value="Unassembled WGS sequence"/>
</dbReference>
<dbReference type="Pfam" id="PF00348">
    <property type="entry name" value="polyprenyl_synt"/>
    <property type="match status" value="1"/>
</dbReference>
<evidence type="ECO:0000256" key="7">
    <source>
        <dbReference type="RuleBase" id="RU004466"/>
    </source>
</evidence>
<dbReference type="FunFam" id="1.10.600.10:FF:000001">
    <property type="entry name" value="Geranylgeranyl diphosphate synthase"/>
    <property type="match status" value="1"/>
</dbReference>
<dbReference type="PROSITE" id="PS00723">
    <property type="entry name" value="POLYPRENYL_SYNTHASE_1"/>
    <property type="match status" value="1"/>
</dbReference>
<evidence type="ECO:0000256" key="3">
    <source>
        <dbReference type="ARBA" id="ARBA00022679"/>
    </source>
</evidence>
<evidence type="ECO:0000256" key="1">
    <source>
        <dbReference type="ARBA" id="ARBA00001946"/>
    </source>
</evidence>
<dbReference type="InterPro" id="IPR000092">
    <property type="entry name" value="Polyprenyl_synt"/>
</dbReference>
<dbReference type="GO" id="GO:0004659">
    <property type="term" value="F:prenyltransferase activity"/>
    <property type="evidence" value="ECO:0007669"/>
    <property type="project" value="InterPro"/>
</dbReference>
<dbReference type="PANTHER" id="PTHR43281">
    <property type="entry name" value="FARNESYL DIPHOSPHATE SYNTHASE"/>
    <property type="match status" value="1"/>
</dbReference>
<evidence type="ECO:0000256" key="2">
    <source>
        <dbReference type="ARBA" id="ARBA00006706"/>
    </source>
</evidence>
<dbReference type="SFLD" id="SFLDS00005">
    <property type="entry name" value="Isoprenoid_Synthase_Type_I"/>
    <property type="match status" value="1"/>
</dbReference>
<keyword evidence="4" id="KW-0479">Metal-binding</keyword>
<comment type="similarity">
    <text evidence="2 7">Belongs to the FPP/GGPP synthase family.</text>
</comment>
<keyword evidence="3 7" id="KW-0808">Transferase</keyword>
<name>A0A851GKG4_9BACT</name>
<gene>
    <name evidence="8" type="ORF">HW115_08585</name>
</gene>
<dbReference type="Gene3D" id="1.10.600.10">
    <property type="entry name" value="Farnesyl Diphosphate Synthase"/>
    <property type="match status" value="1"/>
</dbReference>
<comment type="cofactor">
    <cofactor evidence="1">
        <name>Mg(2+)</name>
        <dbReference type="ChEBI" id="CHEBI:18420"/>
    </cofactor>
</comment>